<comment type="caution">
    <text evidence="1">The sequence shown here is derived from an EMBL/GenBank/DDBJ whole genome shotgun (WGS) entry which is preliminary data.</text>
</comment>
<gene>
    <name evidence="1" type="ORF">FX155_01220</name>
</gene>
<organism evidence="1 2">
    <name type="scientific">Acidaminococcus fermentans</name>
    <dbReference type="NCBI Taxonomy" id="905"/>
    <lineage>
        <taxon>Bacteria</taxon>
        <taxon>Bacillati</taxon>
        <taxon>Bacillota</taxon>
        <taxon>Negativicutes</taxon>
        <taxon>Acidaminococcales</taxon>
        <taxon>Acidaminococcaceae</taxon>
        <taxon>Acidaminococcus</taxon>
    </lineage>
</organism>
<dbReference type="AlphaFoldDB" id="A0A6N7VYE0"/>
<dbReference type="EMBL" id="VULN01000001">
    <property type="protein sequence ID" value="MSS81243.1"/>
    <property type="molecule type" value="Genomic_DNA"/>
</dbReference>
<proteinExistence type="predicted"/>
<protein>
    <submittedName>
        <fullName evidence="1">IS21 family transposase</fullName>
    </submittedName>
</protein>
<reference evidence="1 2" key="1">
    <citation type="submission" date="2019-08" db="EMBL/GenBank/DDBJ databases">
        <title>In-depth cultivation of the pig gut microbiome towards novel bacterial diversity and tailored functional studies.</title>
        <authorList>
            <person name="Wylensek D."/>
            <person name="Hitch T.C.A."/>
            <person name="Clavel T."/>
        </authorList>
    </citation>
    <scope>NUCLEOTIDE SEQUENCE [LARGE SCALE GENOMIC DNA]</scope>
    <source>
        <strain evidence="1 2">WCA-389-WT-5B</strain>
    </source>
</reference>
<accession>A0A6N7VYE0</accession>
<evidence type="ECO:0000313" key="1">
    <source>
        <dbReference type="EMBL" id="MSS81243.1"/>
    </source>
</evidence>
<feature type="non-terminal residue" evidence="1">
    <location>
        <position position="123"/>
    </location>
</feature>
<dbReference type="Proteomes" id="UP000441455">
    <property type="component" value="Unassembled WGS sequence"/>
</dbReference>
<name>A0A6N7VYE0_ACIFE</name>
<evidence type="ECO:0000313" key="2">
    <source>
        <dbReference type="Proteomes" id="UP000441455"/>
    </source>
</evidence>
<sequence length="123" mass="13715">MEKLLCNGLDTIVSQALKEMEEESGQAISLDEVNLAELSRRTHISRSKLRTWKNKGGSFVKENKGYTSRNPVLRGYTSILDNLLRNGVYNSAVCLKRLQAAGYTGGISTIKRYLNSHKDLIPA</sequence>